<evidence type="ECO:0000256" key="4">
    <source>
        <dbReference type="ARBA" id="ARBA00023136"/>
    </source>
</evidence>
<dbReference type="RefSeq" id="WP_182294806.1">
    <property type="nucleotide sequence ID" value="NZ_CP059851.1"/>
</dbReference>
<dbReference type="PANTHER" id="PTHR36917">
    <property type="entry name" value="INTRACELLULAR SEPTATION PROTEIN A-RELATED"/>
    <property type="match status" value="1"/>
</dbReference>
<evidence type="ECO:0000313" key="7">
    <source>
        <dbReference type="Proteomes" id="UP000515292"/>
    </source>
</evidence>
<protein>
    <recommendedName>
        <fullName evidence="5">Inner membrane-spanning protein YciB</fullName>
    </recommendedName>
</protein>
<feature type="transmembrane region" description="Helical" evidence="5">
    <location>
        <begin position="100"/>
        <end position="122"/>
    </location>
</feature>
<dbReference type="Proteomes" id="UP000515292">
    <property type="component" value="Chromosome"/>
</dbReference>
<dbReference type="EMBL" id="CP059851">
    <property type="protein sequence ID" value="QMW21960.1"/>
    <property type="molecule type" value="Genomic_DNA"/>
</dbReference>
<feature type="transmembrane region" description="Helical" evidence="5">
    <location>
        <begin position="42"/>
        <end position="62"/>
    </location>
</feature>
<evidence type="ECO:0000256" key="2">
    <source>
        <dbReference type="ARBA" id="ARBA00022692"/>
    </source>
</evidence>
<evidence type="ECO:0000256" key="5">
    <source>
        <dbReference type="HAMAP-Rule" id="MF_00189"/>
    </source>
</evidence>
<feature type="transmembrane region" description="Helical" evidence="5">
    <location>
        <begin position="12"/>
        <end position="30"/>
    </location>
</feature>
<feature type="transmembrane region" description="Helical" evidence="5">
    <location>
        <begin position="167"/>
        <end position="185"/>
    </location>
</feature>
<proteinExistence type="inferred from homology"/>
<evidence type="ECO:0000256" key="3">
    <source>
        <dbReference type="ARBA" id="ARBA00022989"/>
    </source>
</evidence>
<dbReference type="InterPro" id="IPR006008">
    <property type="entry name" value="YciB"/>
</dbReference>
<name>A0A7G5IF18_9SPHN</name>
<keyword evidence="5" id="KW-0997">Cell inner membrane</keyword>
<comment type="similarity">
    <text evidence="5">Belongs to the YciB family.</text>
</comment>
<dbReference type="NCBIfam" id="TIGR00997">
    <property type="entry name" value="ispZ"/>
    <property type="match status" value="1"/>
</dbReference>
<accession>A0A7G5IF18</accession>
<comment type="function">
    <text evidence="5">Plays a role in cell envelope biogenesis, maintenance of cell envelope integrity and membrane homeostasis.</text>
</comment>
<dbReference type="HAMAP" id="MF_00189">
    <property type="entry name" value="YciB"/>
    <property type="match status" value="1"/>
</dbReference>
<dbReference type="GO" id="GO:0005886">
    <property type="term" value="C:plasma membrane"/>
    <property type="evidence" value="ECO:0007669"/>
    <property type="project" value="UniProtKB-SubCell"/>
</dbReference>
<dbReference type="NCBIfam" id="NF001323">
    <property type="entry name" value="PRK00259.1-1"/>
    <property type="match status" value="1"/>
</dbReference>
<evidence type="ECO:0000256" key="1">
    <source>
        <dbReference type="ARBA" id="ARBA00022475"/>
    </source>
</evidence>
<dbReference type="AlphaFoldDB" id="A0A7G5IF18"/>
<keyword evidence="1 5" id="KW-1003">Cell membrane</keyword>
<feature type="transmembrane region" description="Helical" evidence="5">
    <location>
        <begin position="143"/>
        <end position="161"/>
    </location>
</feature>
<dbReference type="KEGG" id="sand:H3309_11285"/>
<organism evidence="6 7">
    <name type="scientific">Sandaracinobacteroides saxicola</name>
    <dbReference type="NCBI Taxonomy" id="2759707"/>
    <lineage>
        <taxon>Bacteria</taxon>
        <taxon>Pseudomonadati</taxon>
        <taxon>Pseudomonadota</taxon>
        <taxon>Alphaproteobacteria</taxon>
        <taxon>Sphingomonadales</taxon>
        <taxon>Sphingosinicellaceae</taxon>
        <taxon>Sandaracinobacteroides</taxon>
    </lineage>
</organism>
<reference evidence="6 7" key="1">
    <citation type="submission" date="2020-07" db="EMBL/GenBank/DDBJ databases">
        <title>Complete genome sequence for Sandaracinobacter sp. M6.</title>
        <authorList>
            <person name="Tang Y."/>
            <person name="Liu Q."/>
            <person name="Guo Z."/>
            <person name="Lei P."/>
            <person name="Huang B."/>
        </authorList>
    </citation>
    <scope>NUCLEOTIDE SEQUENCE [LARGE SCALE GENOMIC DNA]</scope>
    <source>
        <strain evidence="6 7">M6</strain>
    </source>
</reference>
<keyword evidence="4 5" id="KW-0472">Membrane</keyword>
<sequence length="197" mass="22465">MSEKAELQGVSKLLVDFGPMLVFFGAYQVMKRAYGMADTQATVWATGIFMVAVAISMVFAYVRIRRIPAMLWFTAALVGIFGGLTIWLQDDTFIKMKPTILYALFGAILFFGLWRGTNYLKLLLGKAFEGLSDEGWNGLTRRWAIFFVAMAVLNEVIWRSFSTDIWFHFKTWGDVALTFVFALAMSPYMMKHGVKWE</sequence>
<gene>
    <name evidence="5" type="primary">yciB</name>
    <name evidence="6" type="ORF">H3309_11285</name>
</gene>
<dbReference type="PANTHER" id="PTHR36917:SF1">
    <property type="entry name" value="INNER MEMBRANE-SPANNING PROTEIN YCIB"/>
    <property type="match status" value="1"/>
</dbReference>
<feature type="transmembrane region" description="Helical" evidence="5">
    <location>
        <begin position="69"/>
        <end position="88"/>
    </location>
</feature>
<keyword evidence="7" id="KW-1185">Reference proteome</keyword>
<evidence type="ECO:0000313" key="6">
    <source>
        <dbReference type="EMBL" id="QMW21960.1"/>
    </source>
</evidence>
<dbReference type="Pfam" id="PF04279">
    <property type="entry name" value="IspA"/>
    <property type="match status" value="1"/>
</dbReference>
<comment type="subcellular location">
    <subcellularLocation>
        <location evidence="5">Cell inner membrane</location>
        <topology evidence="5">Multi-pass membrane protein</topology>
    </subcellularLocation>
</comment>
<keyword evidence="3 5" id="KW-1133">Transmembrane helix</keyword>
<keyword evidence="2 5" id="KW-0812">Transmembrane</keyword>